<keyword evidence="2" id="KW-0614">Plasmid</keyword>
<protein>
    <submittedName>
        <fullName evidence="2">Uncharacterized protein</fullName>
    </submittedName>
</protein>
<evidence type="ECO:0000313" key="3">
    <source>
        <dbReference type="Proteomes" id="UP000215367"/>
    </source>
</evidence>
<comment type="caution">
    <text evidence="2">The sequence shown here is derived from an EMBL/GenBank/DDBJ whole genome shotgun (WGS) entry which is preliminary data.</text>
</comment>
<sequence length="75" mass="7956">MDDPRIPNTSPPKMFSAVAAGEQAPSPRVMKSTSPRTGATPKLFRALELPRLESGRPLMTTNCSMCCAGPTPGHC</sequence>
<name>A0A235HJC0_AZOBR</name>
<dbReference type="AlphaFoldDB" id="A0A235HJC0"/>
<gene>
    <name evidence="2" type="ORF">CHT98_06725</name>
</gene>
<reference evidence="2 3" key="1">
    <citation type="submission" date="2017-07" db="EMBL/GenBank/DDBJ databases">
        <title>Whole genome sequence of Azospirillum brasilense 2A1, a potential biofertilizer strain.</title>
        <authorList>
            <person name="Fontana C.A."/>
            <person name="Toffoli L.M."/>
            <person name="Salazar S.M."/>
            <person name="Puglisi E."/>
            <person name="Pedraza R."/>
            <person name="Bassi D."/>
            <person name="Cocconcelli P.S."/>
        </authorList>
    </citation>
    <scope>NUCLEOTIDE SEQUENCE [LARGE SCALE GENOMIC DNA]</scope>
    <source>
        <strain evidence="2 3">2A1</strain>
        <plasmid evidence="2">unnamed</plasmid>
    </source>
</reference>
<evidence type="ECO:0000256" key="1">
    <source>
        <dbReference type="SAM" id="MobiDB-lite"/>
    </source>
</evidence>
<accession>A0A235HJC0</accession>
<evidence type="ECO:0000313" key="2">
    <source>
        <dbReference type="EMBL" id="OYD85255.1"/>
    </source>
</evidence>
<geneLocation type="plasmid" evidence="2">
    <name>unnamed</name>
</geneLocation>
<dbReference type="Proteomes" id="UP000215367">
    <property type="component" value="Unassembled WGS sequence"/>
</dbReference>
<organism evidence="2 3">
    <name type="scientific">Azospirillum brasilense</name>
    <dbReference type="NCBI Taxonomy" id="192"/>
    <lineage>
        <taxon>Bacteria</taxon>
        <taxon>Pseudomonadati</taxon>
        <taxon>Pseudomonadota</taxon>
        <taxon>Alphaproteobacteria</taxon>
        <taxon>Rhodospirillales</taxon>
        <taxon>Azospirillaceae</taxon>
        <taxon>Azospirillum</taxon>
    </lineage>
</organism>
<proteinExistence type="predicted"/>
<dbReference type="EMBL" id="NOWT01000004">
    <property type="protein sequence ID" value="OYD85255.1"/>
    <property type="molecule type" value="Genomic_DNA"/>
</dbReference>
<feature type="region of interest" description="Disordered" evidence="1">
    <location>
        <begin position="1"/>
        <end position="39"/>
    </location>
</feature>